<proteinExistence type="predicted"/>
<evidence type="ECO:0000313" key="3">
    <source>
        <dbReference type="Proteomes" id="UP001300261"/>
    </source>
</evidence>
<comment type="caution">
    <text evidence="2">The sequence shown here is derived from an EMBL/GenBank/DDBJ whole genome shotgun (WGS) entry which is preliminary data.</text>
</comment>
<keyword evidence="3" id="KW-1185">Reference proteome</keyword>
<evidence type="ECO:0000259" key="1">
    <source>
        <dbReference type="Pfam" id="PF03992"/>
    </source>
</evidence>
<dbReference type="Gene3D" id="3.30.70.100">
    <property type="match status" value="1"/>
</dbReference>
<feature type="domain" description="ABM" evidence="1">
    <location>
        <begin position="13"/>
        <end position="76"/>
    </location>
</feature>
<evidence type="ECO:0000313" key="2">
    <source>
        <dbReference type="EMBL" id="MCX2724726.1"/>
    </source>
</evidence>
<dbReference type="InterPro" id="IPR007138">
    <property type="entry name" value="ABM_dom"/>
</dbReference>
<keyword evidence="2" id="KW-0560">Oxidoreductase</keyword>
<dbReference type="Pfam" id="PF03992">
    <property type="entry name" value="ABM"/>
    <property type="match status" value="1"/>
</dbReference>
<protein>
    <submittedName>
        <fullName evidence="2">Antibiotic biosynthesis monooxygenase</fullName>
    </submittedName>
</protein>
<name>A0ABT3R6H1_9HYPH</name>
<sequence>MSSVVHSQSVFRVDKFTVPLEAREAFLERLKTIRALLEGIDGCRQNLVLEQGSDSGAAKFATIVEWRDQRALETAREKVAAEYRKADFNPQDFMRQLGVTADMGNYSVV</sequence>
<dbReference type="InterPro" id="IPR011008">
    <property type="entry name" value="Dimeric_a/b-barrel"/>
</dbReference>
<organism evidence="2 3">
    <name type="scientific">Roseibium salinum</name>
    <dbReference type="NCBI Taxonomy" id="1604349"/>
    <lineage>
        <taxon>Bacteria</taxon>
        <taxon>Pseudomonadati</taxon>
        <taxon>Pseudomonadota</taxon>
        <taxon>Alphaproteobacteria</taxon>
        <taxon>Hyphomicrobiales</taxon>
        <taxon>Stappiaceae</taxon>
        <taxon>Roseibium</taxon>
    </lineage>
</organism>
<dbReference type="EMBL" id="JAPEVI010000003">
    <property type="protein sequence ID" value="MCX2724726.1"/>
    <property type="molecule type" value="Genomic_DNA"/>
</dbReference>
<dbReference type="Proteomes" id="UP001300261">
    <property type="component" value="Unassembled WGS sequence"/>
</dbReference>
<dbReference type="SUPFAM" id="SSF54909">
    <property type="entry name" value="Dimeric alpha+beta barrel"/>
    <property type="match status" value="1"/>
</dbReference>
<keyword evidence="2" id="KW-0503">Monooxygenase</keyword>
<reference evidence="2 3" key="1">
    <citation type="journal article" date="2016" name="Int. J. Syst. Evol. Microbiol.">
        <title>Labrenzia salina sp. nov., isolated from the rhizosphere of the halophyte Arthrocnemum macrostachyum.</title>
        <authorList>
            <person name="Camacho M."/>
            <person name="Redondo-Gomez S."/>
            <person name="Rodriguez-Llorente I."/>
            <person name="Rohde M."/>
            <person name="Sproer C."/>
            <person name="Schumann P."/>
            <person name="Klenk H.P."/>
            <person name="Montero-Calasanz M.D.C."/>
        </authorList>
    </citation>
    <scope>NUCLEOTIDE SEQUENCE [LARGE SCALE GENOMIC DNA]</scope>
    <source>
        <strain evidence="2 3">DSM 29163</strain>
    </source>
</reference>
<accession>A0ABT3R6H1</accession>
<gene>
    <name evidence="2" type="ORF">ON753_20530</name>
</gene>
<dbReference type="RefSeq" id="WP_265964961.1">
    <property type="nucleotide sequence ID" value="NZ_JAPEVI010000003.1"/>
</dbReference>
<dbReference type="GO" id="GO:0004497">
    <property type="term" value="F:monooxygenase activity"/>
    <property type="evidence" value="ECO:0007669"/>
    <property type="project" value="UniProtKB-KW"/>
</dbReference>